<keyword evidence="2" id="KW-0812">Transmembrane</keyword>
<keyword evidence="4" id="KW-1185">Reference proteome</keyword>
<dbReference type="AlphaFoldDB" id="A0A9X1MJ03"/>
<evidence type="ECO:0000256" key="1">
    <source>
        <dbReference type="SAM" id="Coils"/>
    </source>
</evidence>
<dbReference type="InterPro" id="IPR050445">
    <property type="entry name" value="Bact_polysacc_biosynth/exp"/>
</dbReference>
<feature type="coiled-coil region" evidence="1">
    <location>
        <begin position="199"/>
        <end position="226"/>
    </location>
</feature>
<dbReference type="PANTHER" id="PTHR32309:SF13">
    <property type="entry name" value="FERRIC ENTEROBACTIN TRANSPORT PROTEIN FEPE"/>
    <property type="match status" value="1"/>
</dbReference>
<evidence type="ECO:0000313" key="4">
    <source>
        <dbReference type="Proteomes" id="UP001139103"/>
    </source>
</evidence>
<organism evidence="3 4">
    <name type="scientific">Blastopirellula sediminis</name>
    <dbReference type="NCBI Taxonomy" id="2894196"/>
    <lineage>
        <taxon>Bacteria</taxon>
        <taxon>Pseudomonadati</taxon>
        <taxon>Planctomycetota</taxon>
        <taxon>Planctomycetia</taxon>
        <taxon>Pirellulales</taxon>
        <taxon>Pirellulaceae</taxon>
        <taxon>Blastopirellula</taxon>
    </lineage>
</organism>
<keyword evidence="1" id="KW-0175">Coiled coil</keyword>
<evidence type="ECO:0000313" key="3">
    <source>
        <dbReference type="EMBL" id="MCC9627155.1"/>
    </source>
</evidence>
<reference evidence="3" key="1">
    <citation type="submission" date="2021-11" db="EMBL/GenBank/DDBJ databases">
        <title>Genome sequence.</title>
        <authorList>
            <person name="Sun Q."/>
        </authorList>
    </citation>
    <scope>NUCLEOTIDE SEQUENCE</scope>
    <source>
        <strain evidence="3">JC732</strain>
    </source>
</reference>
<dbReference type="GO" id="GO:0004713">
    <property type="term" value="F:protein tyrosine kinase activity"/>
    <property type="evidence" value="ECO:0007669"/>
    <property type="project" value="TreeGrafter"/>
</dbReference>
<keyword evidence="2" id="KW-1133">Transmembrane helix</keyword>
<dbReference type="PANTHER" id="PTHR32309">
    <property type="entry name" value="TYROSINE-PROTEIN KINASE"/>
    <property type="match status" value="1"/>
</dbReference>
<protein>
    <recommendedName>
        <fullName evidence="5">Tyrosine kinase G-rich domain-containing protein</fullName>
    </recommendedName>
</protein>
<dbReference type="PROSITE" id="PS51257">
    <property type="entry name" value="PROKAR_LIPOPROTEIN"/>
    <property type="match status" value="1"/>
</dbReference>
<comment type="caution">
    <text evidence="3">The sequence shown here is derived from an EMBL/GenBank/DDBJ whole genome shotgun (WGS) entry which is preliminary data.</text>
</comment>
<evidence type="ECO:0008006" key="5">
    <source>
        <dbReference type="Google" id="ProtNLM"/>
    </source>
</evidence>
<dbReference type="Proteomes" id="UP001139103">
    <property type="component" value="Unassembled WGS sequence"/>
</dbReference>
<sequence>MSKRPETFDVLQALRKHRYSAFAAFVFVLGCVAVILVAYPRKYASTAKVLVRAGRESMTLDPVASSAGETVDLQRTLQSEVFAAIDILQSRQILEDVVENQGPDVILSGHLADESKEDGISLLPLSWLKSFLTLDPISDREKAIRALEDSVEFDTQRESNVVSIHFTSKSPAAAQKILESWVDTFLKKYPELNRTQGSYDFLAEQESVLKEELDAARERLRSSKNEHGLVSLDHQQATQAELLSQVQEKLITVNASLSASTSRLKEIEDGMGKLPEYVLAEEVSGIANEAHDGMRRTLYELELKKMDLQSKMTESHPSYIAISEQVEEARRTIQTQDESRNTVSRQRSETFVSLEKERLLEKANFQSLQAQRETLRKDQAGLLQEMKVMNDGEKEVAESVEKLATLEARYRAFTEKLEQARLDEAIRHHDLTSINVVQRPSLEELPVTPNKKLCILIGLAAACFSAVGIALVRSNRSQPVVHALNGSAEPGDLVFHERMTPQTLEPRKPR</sequence>
<name>A0A9X1MJ03_9BACT</name>
<accession>A0A9X1MJ03</accession>
<gene>
    <name evidence="3" type="ORF">LOC68_01930</name>
</gene>
<keyword evidence="2" id="KW-0472">Membrane</keyword>
<dbReference type="EMBL" id="JAJKFT010000002">
    <property type="protein sequence ID" value="MCC9627155.1"/>
    <property type="molecule type" value="Genomic_DNA"/>
</dbReference>
<evidence type="ECO:0000256" key="2">
    <source>
        <dbReference type="SAM" id="Phobius"/>
    </source>
</evidence>
<feature type="coiled-coil region" evidence="1">
    <location>
        <begin position="365"/>
        <end position="423"/>
    </location>
</feature>
<proteinExistence type="predicted"/>
<feature type="transmembrane region" description="Helical" evidence="2">
    <location>
        <begin position="21"/>
        <end position="39"/>
    </location>
</feature>
<dbReference type="GO" id="GO:0005886">
    <property type="term" value="C:plasma membrane"/>
    <property type="evidence" value="ECO:0007669"/>
    <property type="project" value="TreeGrafter"/>
</dbReference>
<dbReference type="RefSeq" id="WP_230215022.1">
    <property type="nucleotide sequence ID" value="NZ_JAJKFT010000002.1"/>
</dbReference>